<keyword evidence="2" id="KW-0732">Signal</keyword>
<evidence type="ECO:0000256" key="2">
    <source>
        <dbReference type="SAM" id="SignalP"/>
    </source>
</evidence>
<evidence type="ECO:0000313" key="4">
    <source>
        <dbReference type="EMBL" id="MBK0422405.1"/>
    </source>
</evidence>
<feature type="domain" description="GerMN" evidence="3">
    <location>
        <begin position="202"/>
        <end position="292"/>
    </location>
</feature>
<protein>
    <submittedName>
        <fullName evidence="4">GerMN domain-containing protein</fullName>
    </submittedName>
</protein>
<dbReference type="RefSeq" id="WP_200132597.1">
    <property type="nucleotide sequence ID" value="NZ_JAEHOI010000009.1"/>
</dbReference>
<organism evidence="4 5">
    <name type="scientific">Leucobacter edaphi</name>
    <dbReference type="NCBI Taxonomy" id="2796472"/>
    <lineage>
        <taxon>Bacteria</taxon>
        <taxon>Bacillati</taxon>
        <taxon>Actinomycetota</taxon>
        <taxon>Actinomycetes</taxon>
        <taxon>Micrococcales</taxon>
        <taxon>Microbacteriaceae</taxon>
        <taxon>Leucobacter</taxon>
    </lineage>
</organism>
<comment type="caution">
    <text evidence="4">The sequence shown here is derived from an EMBL/GenBank/DDBJ whole genome shotgun (WGS) entry which is preliminary data.</text>
</comment>
<dbReference type="EMBL" id="JAEHOI010000009">
    <property type="protein sequence ID" value="MBK0422405.1"/>
    <property type="molecule type" value="Genomic_DNA"/>
</dbReference>
<evidence type="ECO:0000313" key="5">
    <source>
        <dbReference type="Proteomes" id="UP000618733"/>
    </source>
</evidence>
<dbReference type="AlphaFoldDB" id="A0A934UXT2"/>
<accession>A0A934UXT2</accession>
<dbReference type="InterPro" id="IPR059026">
    <property type="entry name" value="LpqB_N"/>
</dbReference>
<proteinExistence type="predicted"/>
<dbReference type="PROSITE" id="PS51257">
    <property type="entry name" value="PROKAR_LIPOPROTEIN"/>
    <property type="match status" value="1"/>
</dbReference>
<dbReference type="Proteomes" id="UP000618733">
    <property type="component" value="Unassembled WGS sequence"/>
</dbReference>
<feature type="region of interest" description="Disordered" evidence="1">
    <location>
        <begin position="500"/>
        <end position="524"/>
    </location>
</feature>
<dbReference type="Pfam" id="PF25976">
    <property type="entry name" value="LpqB_N"/>
    <property type="match status" value="1"/>
</dbReference>
<evidence type="ECO:0000256" key="1">
    <source>
        <dbReference type="SAM" id="MobiDB-lite"/>
    </source>
</evidence>
<gene>
    <name evidence="4" type="ORF">JD292_10005</name>
</gene>
<dbReference type="InterPro" id="IPR018910">
    <property type="entry name" value="LpqB_C"/>
</dbReference>
<feature type="chain" id="PRO_5038668214" evidence="2">
    <location>
        <begin position="31"/>
        <end position="558"/>
    </location>
</feature>
<evidence type="ECO:0000259" key="3">
    <source>
        <dbReference type="SMART" id="SM00909"/>
    </source>
</evidence>
<keyword evidence="5" id="KW-1185">Reference proteome</keyword>
<reference evidence="4" key="1">
    <citation type="submission" date="2020-12" db="EMBL/GenBank/DDBJ databases">
        <title>Leucobacter sp. CAS2, isolated from Chromium sludge.</title>
        <authorList>
            <person name="Xu Z."/>
        </authorList>
    </citation>
    <scope>NUCLEOTIDE SEQUENCE</scope>
    <source>
        <strain evidence="4">CSA2</strain>
    </source>
</reference>
<sequence length="558" mass="58930">MRTRSRWRRMIATAVLAGLALTGCSTIPSAGPVQNGLPDLEQAEQYIQFNPQRPITGASQADLVAGFLQAGSAPADDYAIAREYLTPAYAEQWDPDYGVLVDNGSRPYHSEGDRSGALSVSATAKVDAQGLMLPVEPGSKTELRFEFEKIGSEWRISSAPSGIVLDTAMFQTIWSQHQLYFIGPGKVLVPESRWYLIRASTATEIVNALIEGPSERLRESARTGFPAGTELASGTVPIVDGRAQIDLSGAMLSAGPAAASEMRQQLKASLQAVRAVNGFDLLAEGTAVRETSVNPGGELLASVDISNPAVVVNKELGNLVTGQFKKLPEPLDTIPALDARSISLSHDEKRALVLGAHGVSLVREEGTDLIDNRPGLLSPSYDLLGYAWTTTVDAGRTVRVTAPDGTPASIAVPWLTGRRTVALRVSPDGSRLAALVEDDGGSEILVGGIVREKTGQPLRTSAEADALLWAKGRPVDFDWVGTMRFAVLSRADTATKVTRGGLGTFPTEQGSVPGGSRISGGGSSAQIRVLGEGGGLFAPQASGWQRVKGDVQLLAKRG</sequence>
<dbReference type="SUPFAM" id="SSF82171">
    <property type="entry name" value="DPP6 N-terminal domain-like"/>
    <property type="match status" value="1"/>
</dbReference>
<dbReference type="SMART" id="SM00909">
    <property type="entry name" value="Germane"/>
    <property type="match status" value="1"/>
</dbReference>
<name>A0A934UXT2_9MICO</name>
<dbReference type="Pfam" id="PF10647">
    <property type="entry name" value="Gmad1"/>
    <property type="match status" value="1"/>
</dbReference>
<dbReference type="InterPro" id="IPR019606">
    <property type="entry name" value="GerMN"/>
</dbReference>
<feature type="signal peptide" evidence="2">
    <location>
        <begin position="1"/>
        <end position="30"/>
    </location>
</feature>
<dbReference type="Pfam" id="PF10646">
    <property type="entry name" value="Germane"/>
    <property type="match status" value="1"/>
</dbReference>